<dbReference type="EMBL" id="CAJMXA010003593">
    <property type="protein sequence ID" value="CAE6505570.1"/>
    <property type="molecule type" value="Genomic_DNA"/>
</dbReference>
<accession>A0A8H3D5Z6</accession>
<dbReference type="AlphaFoldDB" id="A0A8H3D5Z6"/>
<sequence>MAEEHVNLWEQLEGYGDDSHLSPYEWQSRGYSVFIPRDTDMLESFLDMDDSERDDSDQLTTDPTTGHSVFSDSDSDTDDSDLLDMLDEQPSPSTSSSSLPSPSACVASAGHSFWDEEPESGDEYWDRQAARLCARHIRDAFPSTTSRGLLPLERFIADVLRATRGSVRDDVAFVALEFIRRLSPACPLGYFEDIFFISFILADKVESDYNRPLKWWLDRCGGHWSIGELGSMERCILHTLDWNLSTSLNCRSSYQTFLAEISSFAPI</sequence>
<dbReference type="Proteomes" id="UP000663853">
    <property type="component" value="Unassembled WGS sequence"/>
</dbReference>
<evidence type="ECO:0000313" key="2">
    <source>
        <dbReference type="EMBL" id="CAE6505570.1"/>
    </source>
</evidence>
<organism evidence="2 3">
    <name type="scientific">Rhizoctonia solani</name>
    <dbReference type="NCBI Taxonomy" id="456999"/>
    <lineage>
        <taxon>Eukaryota</taxon>
        <taxon>Fungi</taxon>
        <taxon>Dikarya</taxon>
        <taxon>Basidiomycota</taxon>
        <taxon>Agaricomycotina</taxon>
        <taxon>Agaricomycetes</taxon>
        <taxon>Cantharellales</taxon>
        <taxon>Ceratobasidiaceae</taxon>
        <taxon>Rhizoctonia</taxon>
    </lineage>
</organism>
<dbReference type="InterPro" id="IPR036915">
    <property type="entry name" value="Cyclin-like_sf"/>
</dbReference>
<dbReference type="SUPFAM" id="SSF47954">
    <property type="entry name" value="Cyclin-like"/>
    <property type="match status" value="1"/>
</dbReference>
<proteinExistence type="predicted"/>
<gene>
    <name evidence="2" type="ORF">RDB_LOCUS119120</name>
</gene>
<feature type="region of interest" description="Disordered" evidence="1">
    <location>
        <begin position="50"/>
        <end position="104"/>
    </location>
</feature>
<dbReference type="Gene3D" id="1.10.472.10">
    <property type="entry name" value="Cyclin-like"/>
    <property type="match status" value="1"/>
</dbReference>
<evidence type="ECO:0000256" key="1">
    <source>
        <dbReference type="SAM" id="MobiDB-lite"/>
    </source>
</evidence>
<feature type="compositionally biased region" description="Low complexity" evidence="1">
    <location>
        <begin position="90"/>
        <end position="103"/>
    </location>
</feature>
<evidence type="ECO:0000313" key="3">
    <source>
        <dbReference type="Proteomes" id="UP000663853"/>
    </source>
</evidence>
<comment type="caution">
    <text evidence="2">The sequence shown here is derived from an EMBL/GenBank/DDBJ whole genome shotgun (WGS) entry which is preliminary data.</text>
</comment>
<dbReference type="CDD" id="cd20557">
    <property type="entry name" value="CYCLIN_ScPCL1-like"/>
    <property type="match status" value="1"/>
</dbReference>
<name>A0A8H3D5Z6_9AGAM</name>
<feature type="compositionally biased region" description="Acidic residues" evidence="1">
    <location>
        <begin position="73"/>
        <end position="87"/>
    </location>
</feature>
<feature type="compositionally biased region" description="Polar residues" evidence="1">
    <location>
        <begin position="58"/>
        <end position="70"/>
    </location>
</feature>
<reference evidence="2" key="1">
    <citation type="submission" date="2021-01" db="EMBL/GenBank/DDBJ databases">
        <authorList>
            <person name="Kaushik A."/>
        </authorList>
    </citation>
    <scope>NUCLEOTIDE SEQUENCE</scope>
    <source>
        <strain evidence="2">AG6-10EEA</strain>
    </source>
</reference>
<protein>
    <recommendedName>
        <fullName evidence="4">Cyclin N-terminal domain-containing protein</fullName>
    </recommendedName>
</protein>
<evidence type="ECO:0008006" key="4">
    <source>
        <dbReference type="Google" id="ProtNLM"/>
    </source>
</evidence>